<name>A0ABT8GUN6_9BACL</name>
<dbReference type="InterPro" id="IPR003115">
    <property type="entry name" value="ParB_N"/>
</dbReference>
<dbReference type="EMBL" id="JAUHTQ010000016">
    <property type="protein sequence ID" value="MDN4495132.1"/>
    <property type="molecule type" value="Genomic_DNA"/>
</dbReference>
<dbReference type="InterPro" id="IPR036086">
    <property type="entry name" value="ParB/Sulfiredoxin_sf"/>
</dbReference>
<evidence type="ECO:0000259" key="1">
    <source>
        <dbReference type="SMART" id="SM00470"/>
    </source>
</evidence>
<dbReference type="Gene3D" id="3.90.1530.10">
    <property type="entry name" value="Conserved hypothetical protein from pyrococcus furiosus pfu- 392566-001, ParB domain"/>
    <property type="match status" value="1"/>
</dbReference>
<sequence>MFEQPREIELSQIRLETSFRKNEKDLSLEMDISRNGLIAPLIVQLESEDTYVLVEGYRRFYALQFLGKKYADCFIENYTSEEDRIIKRLRIEFQTKKRTAYQLEEMINRLLENELYDVKLLASLCNVTEKTIAKYRKGSDVNPDWIRRGRKTGAGRHGFTIIHKLNVSEK</sequence>
<proteinExistence type="predicted"/>
<comment type="caution">
    <text evidence="2">The sequence shown here is derived from an EMBL/GenBank/DDBJ whole genome shotgun (WGS) entry which is preliminary data.</text>
</comment>
<evidence type="ECO:0000313" key="3">
    <source>
        <dbReference type="Proteomes" id="UP001172743"/>
    </source>
</evidence>
<protein>
    <submittedName>
        <fullName evidence="2">ParB N-terminal domain-containing protein</fullName>
    </submittedName>
</protein>
<evidence type="ECO:0000313" key="2">
    <source>
        <dbReference type="EMBL" id="MDN4495132.1"/>
    </source>
</evidence>
<organism evidence="2 3">
    <name type="scientific">Ureibacillus aquaedulcis</name>
    <dbReference type="NCBI Taxonomy" id="3058421"/>
    <lineage>
        <taxon>Bacteria</taxon>
        <taxon>Bacillati</taxon>
        <taxon>Bacillota</taxon>
        <taxon>Bacilli</taxon>
        <taxon>Bacillales</taxon>
        <taxon>Caryophanaceae</taxon>
        <taxon>Ureibacillus</taxon>
    </lineage>
</organism>
<gene>
    <name evidence="2" type="ORF">QYB95_16380</name>
</gene>
<keyword evidence="3" id="KW-1185">Reference proteome</keyword>
<dbReference type="Proteomes" id="UP001172743">
    <property type="component" value="Unassembled WGS sequence"/>
</dbReference>
<dbReference type="Pfam" id="PF02195">
    <property type="entry name" value="ParB_N"/>
    <property type="match status" value="1"/>
</dbReference>
<feature type="domain" description="ParB-like N-terminal" evidence="1">
    <location>
        <begin position="6"/>
        <end position="89"/>
    </location>
</feature>
<dbReference type="RefSeq" id="WP_301139449.1">
    <property type="nucleotide sequence ID" value="NZ_JAUHTQ010000016.1"/>
</dbReference>
<reference evidence="2" key="1">
    <citation type="submission" date="2023-07" db="EMBL/GenBank/DDBJ databases">
        <title>Ureibacillus sp. isolated from freshwater well.</title>
        <authorList>
            <person name="Kirdat K."/>
            <person name="Bhatt A."/>
            <person name="Teware R."/>
            <person name="Bhavsar Y."/>
            <person name="Yadav A."/>
        </authorList>
    </citation>
    <scope>NUCLEOTIDE SEQUENCE</scope>
    <source>
        <strain evidence="2">BA0131</strain>
    </source>
</reference>
<accession>A0ABT8GUN6</accession>
<dbReference type="SMART" id="SM00470">
    <property type="entry name" value="ParB"/>
    <property type="match status" value="1"/>
</dbReference>
<dbReference type="SUPFAM" id="SSF110849">
    <property type="entry name" value="ParB/Sulfiredoxin"/>
    <property type="match status" value="1"/>
</dbReference>